<evidence type="ECO:0000256" key="5">
    <source>
        <dbReference type="ARBA" id="ARBA00023136"/>
    </source>
</evidence>
<feature type="transmembrane region" description="Helical" evidence="6">
    <location>
        <begin position="20"/>
        <end position="44"/>
    </location>
</feature>
<dbReference type="InterPro" id="IPR011701">
    <property type="entry name" value="MFS"/>
</dbReference>
<reference evidence="8 9" key="1">
    <citation type="submission" date="2017-08" db="EMBL/GenBank/DDBJ databases">
        <title>The complete genome sequence of Nocardiopsis gilva YIM 90087.</title>
        <authorList>
            <person name="Yin M."/>
            <person name="Tang S."/>
        </authorList>
    </citation>
    <scope>NUCLEOTIDE SEQUENCE [LARGE SCALE GENOMIC DNA]</scope>
    <source>
        <strain evidence="8 9">YIM 90087</strain>
    </source>
</reference>
<dbReference type="InterPro" id="IPR020846">
    <property type="entry name" value="MFS_dom"/>
</dbReference>
<name>A0A223S1K9_9ACTN</name>
<feature type="transmembrane region" description="Helical" evidence="6">
    <location>
        <begin position="87"/>
        <end position="106"/>
    </location>
</feature>
<feature type="transmembrane region" description="Helical" evidence="6">
    <location>
        <begin position="220"/>
        <end position="241"/>
    </location>
</feature>
<keyword evidence="5 6" id="KW-0472">Membrane</keyword>
<dbReference type="Gene3D" id="1.20.1250.20">
    <property type="entry name" value="MFS general substrate transporter like domains"/>
    <property type="match status" value="1"/>
</dbReference>
<dbReference type="Proteomes" id="UP000215005">
    <property type="component" value="Chromosome"/>
</dbReference>
<keyword evidence="4 6" id="KW-1133">Transmembrane helix</keyword>
<feature type="transmembrane region" description="Helical" evidence="6">
    <location>
        <begin position="317"/>
        <end position="337"/>
    </location>
</feature>
<feature type="transmembrane region" description="Helical" evidence="6">
    <location>
        <begin position="349"/>
        <end position="367"/>
    </location>
</feature>
<gene>
    <name evidence="8" type="ORF">CDO52_03770</name>
</gene>
<feature type="transmembrane region" description="Helical" evidence="6">
    <location>
        <begin position="286"/>
        <end position="305"/>
    </location>
</feature>
<keyword evidence="2" id="KW-0813">Transport</keyword>
<accession>A0A223S1K9</accession>
<dbReference type="EMBL" id="CP022753">
    <property type="protein sequence ID" value="ASU82015.1"/>
    <property type="molecule type" value="Genomic_DNA"/>
</dbReference>
<dbReference type="SUPFAM" id="SSF103473">
    <property type="entry name" value="MFS general substrate transporter"/>
    <property type="match status" value="1"/>
</dbReference>
<feature type="transmembrane region" description="Helical" evidence="6">
    <location>
        <begin position="413"/>
        <end position="435"/>
    </location>
</feature>
<feature type="transmembrane region" description="Helical" evidence="6">
    <location>
        <begin position="441"/>
        <end position="462"/>
    </location>
</feature>
<feature type="domain" description="Major facilitator superfamily (MFS) profile" evidence="7">
    <location>
        <begin position="22"/>
        <end position="467"/>
    </location>
</feature>
<keyword evidence="3 6" id="KW-0812">Transmembrane</keyword>
<dbReference type="PROSITE" id="PS50850">
    <property type="entry name" value="MFS"/>
    <property type="match status" value="1"/>
</dbReference>
<keyword evidence="9" id="KW-1185">Reference proteome</keyword>
<protein>
    <submittedName>
        <fullName evidence="8">MFS transporter</fullName>
    </submittedName>
</protein>
<dbReference type="KEGG" id="ngv:CDO52_03770"/>
<evidence type="ECO:0000256" key="6">
    <source>
        <dbReference type="SAM" id="Phobius"/>
    </source>
</evidence>
<dbReference type="GO" id="GO:0022857">
    <property type="term" value="F:transmembrane transporter activity"/>
    <property type="evidence" value="ECO:0007669"/>
    <property type="project" value="InterPro"/>
</dbReference>
<dbReference type="GO" id="GO:0005886">
    <property type="term" value="C:plasma membrane"/>
    <property type="evidence" value="ECO:0007669"/>
    <property type="project" value="UniProtKB-SubCell"/>
</dbReference>
<evidence type="ECO:0000313" key="9">
    <source>
        <dbReference type="Proteomes" id="UP000215005"/>
    </source>
</evidence>
<feature type="transmembrane region" description="Helical" evidence="6">
    <location>
        <begin position="56"/>
        <end position="75"/>
    </location>
</feature>
<comment type="subcellular location">
    <subcellularLocation>
        <location evidence="1">Cell membrane</location>
        <topology evidence="1">Multi-pass membrane protein</topology>
    </subcellularLocation>
</comment>
<dbReference type="Gene3D" id="1.20.1720.10">
    <property type="entry name" value="Multidrug resistance protein D"/>
    <property type="match status" value="1"/>
</dbReference>
<evidence type="ECO:0000256" key="3">
    <source>
        <dbReference type="ARBA" id="ARBA00022692"/>
    </source>
</evidence>
<dbReference type="PANTHER" id="PTHR42718:SF9">
    <property type="entry name" value="MAJOR FACILITATOR SUPERFAMILY MULTIDRUG TRANSPORTER MFSC"/>
    <property type="match status" value="1"/>
</dbReference>
<feature type="transmembrane region" description="Helical" evidence="6">
    <location>
        <begin position="145"/>
        <end position="168"/>
    </location>
</feature>
<dbReference type="RefSeq" id="WP_017620632.1">
    <property type="nucleotide sequence ID" value="NZ_ANBG01000340.1"/>
</dbReference>
<evidence type="ECO:0000259" key="7">
    <source>
        <dbReference type="PROSITE" id="PS50850"/>
    </source>
</evidence>
<feature type="transmembrane region" description="Helical" evidence="6">
    <location>
        <begin position="112"/>
        <end position="133"/>
    </location>
</feature>
<dbReference type="InterPro" id="IPR036259">
    <property type="entry name" value="MFS_trans_sf"/>
</dbReference>
<dbReference type="PANTHER" id="PTHR42718">
    <property type="entry name" value="MAJOR FACILITATOR SUPERFAMILY MULTIDRUG TRANSPORTER MFSC"/>
    <property type="match status" value="1"/>
</dbReference>
<dbReference type="Pfam" id="PF07690">
    <property type="entry name" value="MFS_1"/>
    <property type="match status" value="1"/>
</dbReference>
<proteinExistence type="predicted"/>
<evidence type="ECO:0000256" key="1">
    <source>
        <dbReference type="ARBA" id="ARBA00004651"/>
    </source>
</evidence>
<feature type="transmembrane region" description="Helical" evidence="6">
    <location>
        <begin position="180"/>
        <end position="200"/>
    </location>
</feature>
<organism evidence="8 9">
    <name type="scientific">Nocardiopsis gilva YIM 90087</name>
    <dbReference type="NCBI Taxonomy" id="1235441"/>
    <lineage>
        <taxon>Bacteria</taxon>
        <taxon>Bacillati</taxon>
        <taxon>Actinomycetota</taxon>
        <taxon>Actinomycetes</taxon>
        <taxon>Streptosporangiales</taxon>
        <taxon>Nocardiopsidaceae</taxon>
        <taxon>Nocardiopsis</taxon>
    </lineage>
</organism>
<evidence type="ECO:0000313" key="8">
    <source>
        <dbReference type="EMBL" id="ASU82015.1"/>
    </source>
</evidence>
<dbReference type="CDD" id="cd17321">
    <property type="entry name" value="MFS_MMR_MDR_like"/>
    <property type="match status" value="1"/>
</dbReference>
<sequence>MPRTALESAQDSPGTTRIPFVVLLPIVLGTLLNALNSSMIAVALLDIQRAFDAGPAVIWLVSGLYLATAVAQPTMGRLADTLGARPVFCVGLVLVLVAAVAAPFAPGLGWLIAARVLLGVGTSAAYPAGMSMIRAWSAAHSTPGAAPIGGLGAISAASQVAVALGPPLGGVLVQFADWSAIFWINVPITLTSLVMALIWLPADAPDRRPGVGNLLRELDLLGMALFVGQLTGLMAFLLSLSEEHPRWWALACFAVLLIALVLWELRRERPFLDLRMLTGNLGLTGTYVRCAATYVVFYAITYALPQWLQLGRGLSEAQSGLVMLPVAALGFLTTVWATRLTHRRGLRTVLVTGSIALCVGSAALIVTGSAAPLWVIVLIAAVLGLPTGFNNLGNQTLLYRTAPQDQMGIASGLFRTSQYIGANLAAALVGVTLGGSADDSGLHLLGAAITAISLGLLVSSVLSRHARDTASDG</sequence>
<evidence type="ECO:0000256" key="2">
    <source>
        <dbReference type="ARBA" id="ARBA00022448"/>
    </source>
</evidence>
<feature type="transmembrane region" description="Helical" evidence="6">
    <location>
        <begin position="247"/>
        <end position="265"/>
    </location>
</feature>
<evidence type="ECO:0000256" key="4">
    <source>
        <dbReference type="ARBA" id="ARBA00022989"/>
    </source>
</evidence>
<dbReference type="AlphaFoldDB" id="A0A223S1K9"/>
<feature type="transmembrane region" description="Helical" evidence="6">
    <location>
        <begin position="373"/>
        <end position="392"/>
    </location>
</feature>